<evidence type="ECO:0000313" key="7">
    <source>
        <dbReference type="Proteomes" id="UP000249364"/>
    </source>
</evidence>
<gene>
    <name evidence="6" type="ORF">LY56_03278</name>
</gene>
<dbReference type="PANTHER" id="PTHR30419:SF8">
    <property type="entry name" value="NITROGEN ASSIMILATION TRANSCRIPTIONAL ACTIVATOR-RELATED"/>
    <property type="match status" value="1"/>
</dbReference>
<comment type="caution">
    <text evidence="6">The sequence shown here is derived from an EMBL/GenBank/DDBJ whole genome shotgun (WGS) entry which is preliminary data.</text>
</comment>
<reference evidence="6 7" key="1">
    <citation type="submission" date="2018-06" db="EMBL/GenBank/DDBJ databases">
        <title>Genomic Encyclopedia of Archaeal and Bacterial Type Strains, Phase II (KMG-II): from individual species to whole genera.</title>
        <authorList>
            <person name="Goeker M."/>
        </authorList>
    </citation>
    <scope>NUCLEOTIDE SEQUENCE [LARGE SCALE GENOMIC DNA]</scope>
    <source>
        <strain evidence="6 7">DSM 13087</strain>
    </source>
</reference>
<keyword evidence="4" id="KW-0804">Transcription</keyword>
<dbReference type="RefSeq" id="WP_071470121.1">
    <property type="nucleotide sequence ID" value="NZ_MEHT01000024.1"/>
</dbReference>
<evidence type="ECO:0000313" key="6">
    <source>
        <dbReference type="EMBL" id="PZX36983.1"/>
    </source>
</evidence>
<dbReference type="SUPFAM" id="SSF53850">
    <property type="entry name" value="Periplasmic binding protein-like II"/>
    <property type="match status" value="1"/>
</dbReference>
<dbReference type="InterPro" id="IPR036388">
    <property type="entry name" value="WH-like_DNA-bd_sf"/>
</dbReference>
<dbReference type="SUPFAM" id="SSF46785">
    <property type="entry name" value="Winged helix' DNA-binding domain"/>
    <property type="match status" value="1"/>
</dbReference>
<evidence type="ECO:0000259" key="5">
    <source>
        <dbReference type="PROSITE" id="PS50931"/>
    </source>
</evidence>
<feature type="domain" description="HTH lysR-type" evidence="5">
    <location>
        <begin position="1"/>
        <end position="58"/>
    </location>
</feature>
<dbReference type="Pfam" id="PF00126">
    <property type="entry name" value="HTH_1"/>
    <property type="match status" value="1"/>
</dbReference>
<dbReference type="InterPro" id="IPR005119">
    <property type="entry name" value="LysR_subst-bd"/>
</dbReference>
<dbReference type="Gene3D" id="1.10.10.10">
    <property type="entry name" value="Winged helix-like DNA-binding domain superfamily/Winged helix DNA-binding domain"/>
    <property type="match status" value="1"/>
</dbReference>
<dbReference type="EMBL" id="QKZQ01000024">
    <property type="protein sequence ID" value="PZX36983.1"/>
    <property type="molecule type" value="Genomic_DNA"/>
</dbReference>
<dbReference type="FunFam" id="1.10.10.10:FF:000001">
    <property type="entry name" value="LysR family transcriptional regulator"/>
    <property type="match status" value="1"/>
</dbReference>
<dbReference type="PANTHER" id="PTHR30419">
    <property type="entry name" value="HTH-TYPE TRANSCRIPTIONAL REGULATOR YBHD"/>
    <property type="match status" value="1"/>
</dbReference>
<dbReference type="InterPro" id="IPR050950">
    <property type="entry name" value="HTH-type_LysR_regulators"/>
</dbReference>
<proteinExistence type="inferred from homology"/>
<sequence length="300" mass="32869">MRDLQLKYFFTVANEGSIRKAAEKLNLAASALSRRITQIEEDLGVPMFERHARGLRLTDAGQIYFDYARTTLRQEAWAIGEIEAIKNLRRGQIRVVCVEGAIGGIMSEAIAKFRPKSPNVNLSVTRAGSTGVVRSVAADEAELGLAFDPPTHRDVMVIAEVPAPLYAVFAPGFPLPDEPLSLAYLATLPLAIPPDSSYGIRDVIDRVMRQNADIELNPPLLCDSIYGLAGFALRGQGVSILPMCAVTDEVRAGRLLLRSLSDPPLRDARLVLMGRRHRELPAVARRFCAILTRSMQAASH</sequence>
<dbReference type="AlphaFoldDB" id="A0A2W7PNR8"/>
<dbReference type="Proteomes" id="UP000249364">
    <property type="component" value="Unassembled WGS sequence"/>
</dbReference>
<name>A0A2W7PNR8_9RHOB</name>
<dbReference type="GO" id="GO:0003677">
    <property type="term" value="F:DNA binding"/>
    <property type="evidence" value="ECO:0007669"/>
    <property type="project" value="UniProtKB-KW"/>
</dbReference>
<evidence type="ECO:0000256" key="1">
    <source>
        <dbReference type="ARBA" id="ARBA00009437"/>
    </source>
</evidence>
<dbReference type="OrthoDB" id="9791253at2"/>
<organism evidence="6 7">
    <name type="scientific">Roseinatronobacter thiooxidans</name>
    <dbReference type="NCBI Taxonomy" id="121821"/>
    <lineage>
        <taxon>Bacteria</taxon>
        <taxon>Pseudomonadati</taxon>
        <taxon>Pseudomonadota</taxon>
        <taxon>Alphaproteobacteria</taxon>
        <taxon>Rhodobacterales</taxon>
        <taxon>Paracoccaceae</taxon>
        <taxon>Roseinatronobacter</taxon>
    </lineage>
</organism>
<dbReference type="PRINTS" id="PR00039">
    <property type="entry name" value="HTHLYSR"/>
</dbReference>
<dbReference type="InterPro" id="IPR000847">
    <property type="entry name" value="LysR_HTH_N"/>
</dbReference>
<protein>
    <submittedName>
        <fullName evidence="6">DNA-binding transcriptional LysR family regulator</fullName>
    </submittedName>
</protein>
<dbReference type="Pfam" id="PF03466">
    <property type="entry name" value="LysR_substrate"/>
    <property type="match status" value="1"/>
</dbReference>
<dbReference type="Gene3D" id="3.40.190.290">
    <property type="match status" value="1"/>
</dbReference>
<keyword evidence="7" id="KW-1185">Reference proteome</keyword>
<evidence type="ECO:0000256" key="2">
    <source>
        <dbReference type="ARBA" id="ARBA00023015"/>
    </source>
</evidence>
<evidence type="ECO:0000256" key="4">
    <source>
        <dbReference type="ARBA" id="ARBA00023163"/>
    </source>
</evidence>
<dbReference type="GO" id="GO:0003700">
    <property type="term" value="F:DNA-binding transcription factor activity"/>
    <property type="evidence" value="ECO:0007669"/>
    <property type="project" value="InterPro"/>
</dbReference>
<dbReference type="STRING" id="121821.GCA_001870675_01350"/>
<accession>A0A2W7PNR8</accession>
<dbReference type="InterPro" id="IPR036390">
    <property type="entry name" value="WH_DNA-bd_sf"/>
</dbReference>
<dbReference type="PROSITE" id="PS50931">
    <property type="entry name" value="HTH_LYSR"/>
    <property type="match status" value="1"/>
</dbReference>
<keyword evidence="3 6" id="KW-0238">DNA-binding</keyword>
<keyword evidence="2" id="KW-0805">Transcription regulation</keyword>
<dbReference type="GO" id="GO:0005829">
    <property type="term" value="C:cytosol"/>
    <property type="evidence" value="ECO:0007669"/>
    <property type="project" value="TreeGrafter"/>
</dbReference>
<comment type="similarity">
    <text evidence="1">Belongs to the LysR transcriptional regulatory family.</text>
</comment>
<evidence type="ECO:0000256" key="3">
    <source>
        <dbReference type="ARBA" id="ARBA00023125"/>
    </source>
</evidence>